<proteinExistence type="predicted"/>
<organism evidence="1 2">
    <name type="scientific">Acinetobacter phage vB_AbaS_D0</name>
    <dbReference type="NCBI Taxonomy" id="2510492"/>
    <lineage>
        <taxon>Viruses</taxon>
        <taxon>Duplodnaviria</taxon>
        <taxon>Heunggongvirae</taxon>
        <taxon>Uroviricota</taxon>
        <taxon>Caudoviricetes</taxon>
        <taxon>Lokivirus</taxon>
        <taxon>Lokivirus IMEAB3</taxon>
    </lineage>
</organism>
<evidence type="ECO:0000313" key="1">
    <source>
        <dbReference type="EMBL" id="QBG78708.1"/>
    </source>
</evidence>
<dbReference type="EMBL" id="MK411820">
    <property type="protein sequence ID" value="QBG78708.1"/>
    <property type="molecule type" value="Genomic_DNA"/>
</dbReference>
<reference evidence="1 2" key="1">
    <citation type="submission" date="2019-01" db="EMBL/GenBank/DDBJ databases">
        <authorList>
            <person name="Yuan Y."/>
            <person name="Xu Y."/>
        </authorList>
    </citation>
    <scope>NUCLEOTIDE SEQUENCE [LARGE SCALE GENOMIC DNA]</scope>
</reference>
<name>A0A481S1Y2_9CAUD</name>
<accession>A0A481S1Y2</accession>
<dbReference type="Proteomes" id="UP000291908">
    <property type="component" value="Genome"/>
</dbReference>
<gene>
    <name evidence="1" type="ORF">vBAbaSD0_14</name>
</gene>
<sequence>MSFYETTVTFDNGEHEFELLLTGFAGNDGGQSDVEGETTYTIDGDDYALDELTEEQKAIFFDMELHHWTDKRYNVKTEYPNTTKWDD</sequence>
<protein>
    <submittedName>
        <fullName evidence="1">Uncharacterized protein</fullName>
    </submittedName>
</protein>
<evidence type="ECO:0000313" key="2">
    <source>
        <dbReference type="Proteomes" id="UP000291908"/>
    </source>
</evidence>